<proteinExistence type="inferred from homology"/>
<dbReference type="EMBL" id="MU551527">
    <property type="protein sequence ID" value="KAI5626743.1"/>
    <property type="molecule type" value="Genomic_DNA"/>
</dbReference>
<keyword evidence="3" id="KW-0393">Immunoglobulin domain</keyword>
<evidence type="ECO:0000256" key="2">
    <source>
        <dbReference type="ARBA" id="ARBA00023002"/>
    </source>
</evidence>
<dbReference type="InterPro" id="IPR003006">
    <property type="entry name" value="Ig/MHC_CS"/>
</dbReference>
<gene>
    <name evidence="6" type="ORF">C0J50_13703</name>
</gene>
<keyword evidence="2" id="KW-0560">Oxidoreductase</keyword>
<feature type="transmembrane region" description="Helical" evidence="4">
    <location>
        <begin position="497"/>
        <end position="517"/>
    </location>
</feature>
<evidence type="ECO:0000256" key="1">
    <source>
        <dbReference type="ARBA" id="ARBA00006484"/>
    </source>
</evidence>
<dbReference type="InterPro" id="IPR007110">
    <property type="entry name" value="Ig-like_dom"/>
</dbReference>
<dbReference type="Gene3D" id="3.40.50.720">
    <property type="entry name" value="NAD(P)-binding Rossmann-like Domain"/>
    <property type="match status" value="1"/>
</dbReference>
<keyword evidence="4" id="KW-1133">Transmembrane helix</keyword>
<sequence>VMSALILVAGILAGVFILIRKIVSGKRCKSKVQLHGKTVIVTGSNTGIGRETAVDLARRGARVILACRSKVRAAGALAIIKRESRSNNVAFMELNLASQKSVRSFAETFLKTEKRLDILINNAGICGTQSVYDVQWLPCQFQDETVQINDEGIKEVKFHYRSAGLQFGNSGDSPINPNAITFLVTTSKLDMRRYVQGGEESLECEIQRYNTKQIVMRWPGFGAQEHDVWFTCIFRHSQGSFKLTTFLRHTPAQEGFHEKIEIGDRQLLTTSAAMVVLTRTPVIHVRLMEKQTLHCQFAVDHKQADVTVEWVFQRRGERTKLFSYSSRTGKSEGSGVSMKTIATGDASLKIPLTRQTSEGTYACSVFIPPLHTNTDIILNIQEPPRVSLNVGQTLSLTLGEEQKVVCETQGYYPLDVTIEWLREPVGSGLVPEVLKNILYSSHRHHQDGTYSLSAFFLLQPGLEYSGYKYTCRVQHQSLGTPIRKSFTLIVTEQDSTLWYFSVFGFIIIMLGILIWLVPQFISGK</sequence>
<dbReference type="InterPro" id="IPR013783">
    <property type="entry name" value="Ig-like_fold"/>
</dbReference>
<evidence type="ECO:0000259" key="5">
    <source>
        <dbReference type="PROSITE" id="PS50835"/>
    </source>
</evidence>
<dbReference type="InterPro" id="IPR002347">
    <property type="entry name" value="SDR_fam"/>
</dbReference>
<dbReference type="GO" id="GO:0016491">
    <property type="term" value="F:oxidoreductase activity"/>
    <property type="evidence" value="ECO:0007669"/>
    <property type="project" value="UniProtKB-KW"/>
</dbReference>
<dbReference type="CDD" id="cd05771">
    <property type="entry name" value="IgC1_Tapasin_R"/>
    <property type="match status" value="1"/>
</dbReference>
<dbReference type="SMART" id="SM00407">
    <property type="entry name" value="IGc1"/>
    <property type="match status" value="1"/>
</dbReference>
<evidence type="ECO:0000256" key="3">
    <source>
        <dbReference type="ARBA" id="ARBA00023319"/>
    </source>
</evidence>
<dbReference type="Pfam" id="PF07654">
    <property type="entry name" value="C1-set"/>
    <property type="match status" value="1"/>
</dbReference>
<keyword evidence="7" id="KW-1185">Reference proteome</keyword>
<dbReference type="InterPro" id="IPR036291">
    <property type="entry name" value="NAD(P)-bd_dom_sf"/>
</dbReference>
<dbReference type="InterPro" id="IPR003597">
    <property type="entry name" value="Ig_C1-set"/>
</dbReference>
<dbReference type="AlphaFoldDB" id="A0AAD5FSK9"/>
<feature type="domain" description="Ig-like" evidence="5">
    <location>
        <begin position="384"/>
        <end position="487"/>
    </location>
</feature>
<dbReference type="PANTHER" id="PTHR43157:SF51">
    <property type="entry name" value="DEHYDROGENASE_REDUCTASE (SDR FAMILY) MEMBER 13-LIKE 1"/>
    <property type="match status" value="1"/>
</dbReference>
<dbReference type="PRINTS" id="PR00081">
    <property type="entry name" value="GDHRDH"/>
</dbReference>
<protein>
    <recommendedName>
        <fullName evidence="5">Ig-like domain-containing protein</fullName>
    </recommendedName>
</protein>
<dbReference type="PANTHER" id="PTHR43157">
    <property type="entry name" value="PHOSPHATIDYLINOSITOL-GLYCAN BIOSYNTHESIS CLASS F PROTEIN-RELATED"/>
    <property type="match status" value="1"/>
</dbReference>
<dbReference type="SUPFAM" id="SSF51735">
    <property type="entry name" value="NAD(P)-binding Rossmann-fold domains"/>
    <property type="match status" value="1"/>
</dbReference>
<evidence type="ECO:0000313" key="7">
    <source>
        <dbReference type="Proteomes" id="UP001205998"/>
    </source>
</evidence>
<reference evidence="6" key="1">
    <citation type="submission" date="2018-07" db="EMBL/GenBank/DDBJ databases">
        <title>Comparative genomics of catfishes provides insights into carnivory and benthic adaptation.</title>
        <authorList>
            <person name="Zhang Y."/>
            <person name="Wang D."/>
            <person name="Peng Z."/>
            <person name="Zheng S."/>
            <person name="Shao F."/>
            <person name="Tao W."/>
        </authorList>
    </citation>
    <scope>NUCLEOTIDE SEQUENCE</scope>
    <source>
        <strain evidence="6">Chongqing</strain>
    </source>
</reference>
<dbReference type="InterPro" id="IPR003599">
    <property type="entry name" value="Ig_sub"/>
</dbReference>
<comment type="similarity">
    <text evidence="1">Belongs to the short-chain dehydrogenases/reductases (SDR) family.</text>
</comment>
<keyword evidence="4" id="KW-0472">Membrane</keyword>
<feature type="non-terminal residue" evidence="6">
    <location>
        <position position="524"/>
    </location>
</feature>
<dbReference type="PROSITE" id="PS00290">
    <property type="entry name" value="IG_MHC"/>
    <property type="match status" value="1"/>
</dbReference>
<dbReference type="SUPFAM" id="SSF48726">
    <property type="entry name" value="Immunoglobulin"/>
    <property type="match status" value="2"/>
</dbReference>
<dbReference type="InterPro" id="IPR013106">
    <property type="entry name" value="Ig_V-set"/>
</dbReference>
<feature type="non-terminal residue" evidence="6">
    <location>
        <position position="1"/>
    </location>
</feature>
<feature type="domain" description="Ig-like" evidence="5">
    <location>
        <begin position="292"/>
        <end position="365"/>
    </location>
</feature>
<comment type="caution">
    <text evidence="6">The sequence shown here is derived from an EMBL/GenBank/DDBJ whole genome shotgun (WGS) entry which is preliminary data.</text>
</comment>
<keyword evidence="4" id="KW-0812">Transmembrane</keyword>
<dbReference type="Pfam" id="PF00106">
    <property type="entry name" value="adh_short"/>
    <property type="match status" value="1"/>
</dbReference>
<dbReference type="InterPro" id="IPR036179">
    <property type="entry name" value="Ig-like_dom_sf"/>
</dbReference>
<name>A0AAD5FSK9_SILAS</name>
<dbReference type="SMART" id="SM00409">
    <property type="entry name" value="IG"/>
    <property type="match status" value="2"/>
</dbReference>
<dbReference type="Gene3D" id="2.60.40.10">
    <property type="entry name" value="Immunoglobulins"/>
    <property type="match status" value="2"/>
</dbReference>
<dbReference type="Proteomes" id="UP001205998">
    <property type="component" value="Unassembled WGS sequence"/>
</dbReference>
<evidence type="ECO:0000256" key="4">
    <source>
        <dbReference type="SAM" id="Phobius"/>
    </source>
</evidence>
<organism evidence="6 7">
    <name type="scientific">Silurus asotus</name>
    <name type="common">Amur catfish</name>
    <name type="synonym">Parasilurus asotus</name>
    <dbReference type="NCBI Taxonomy" id="30991"/>
    <lineage>
        <taxon>Eukaryota</taxon>
        <taxon>Metazoa</taxon>
        <taxon>Chordata</taxon>
        <taxon>Craniata</taxon>
        <taxon>Vertebrata</taxon>
        <taxon>Euteleostomi</taxon>
        <taxon>Actinopterygii</taxon>
        <taxon>Neopterygii</taxon>
        <taxon>Teleostei</taxon>
        <taxon>Ostariophysi</taxon>
        <taxon>Siluriformes</taxon>
        <taxon>Siluridae</taxon>
        <taxon>Silurus</taxon>
    </lineage>
</organism>
<dbReference type="Pfam" id="PF07686">
    <property type="entry name" value="V-set"/>
    <property type="match status" value="1"/>
</dbReference>
<dbReference type="PROSITE" id="PS50835">
    <property type="entry name" value="IG_LIKE"/>
    <property type="match status" value="2"/>
</dbReference>
<accession>A0AAD5FSK9</accession>
<evidence type="ECO:0000313" key="6">
    <source>
        <dbReference type="EMBL" id="KAI5626743.1"/>
    </source>
</evidence>